<evidence type="ECO:0000256" key="1">
    <source>
        <dbReference type="ARBA" id="ARBA00006525"/>
    </source>
</evidence>
<evidence type="ECO:0000313" key="3">
    <source>
        <dbReference type="EMBL" id="HJH10909.1"/>
    </source>
</evidence>
<name>A0A921T5B2_9BACL</name>
<dbReference type="InterPro" id="IPR003488">
    <property type="entry name" value="DprA"/>
</dbReference>
<dbReference type="SUPFAM" id="SSF102405">
    <property type="entry name" value="MCP/YpsA-like"/>
    <property type="match status" value="1"/>
</dbReference>
<dbReference type="GO" id="GO:0009294">
    <property type="term" value="P:DNA-mediated transformation"/>
    <property type="evidence" value="ECO:0007669"/>
    <property type="project" value="InterPro"/>
</dbReference>
<dbReference type="AlphaFoldDB" id="A0A921T5B2"/>
<gene>
    <name evidence="3" type="primary">dprA</name>
    <name evidence="3" type="ORF">K8V30_04300</name>
</gene>
<dbReference type="PANTHER" id="PTHR43022:SF1">
    <property type="entry name" value="PROTEIN SMF"/>
    <property type="match status" value="1"/>
</dbReference>
<accession>A0A921T5B2</accession>
<reference evidence="3" key="2">
    <citation type="submission" date="2021-09" db="EMBL/GenBank/DDBJ databases">
        <authorList>
            <person name="Gilroy R."/>
        </authorList>
    </citation>
    <scope>NUCLEOTIDE SEQUENCE</scope>
    <source>
        <strain evidence="3">CHK160-4876</strain>
    </source>
</reference>
<sequence>MDTVTQHLLALHYITPVTVKTAANLIDKGLLQQFHQLTTKQIAHALRTNDKRALHIQQQFLEINRTDFEAYYAKQAIKPLPFYFPNYPKGLLSIYDAPAVLYAKGNVSLLARPAVAVIGSRQASDYTTRALQHILPRLCAEKIVTISGLAIGADTLAHKLTIENKGQTVAVLGSGFYHIYPRQNEQLAKHLSEQHLLLSEYAPYVKPARHHFPMRNRIVSGLAHALIVTEAMKKSGTLITTEFALDEGKDVFVVPGPIDSKLSEGTNHLITEGAIPLINSEQIIEALQRKIENELQ</sequence>
<dbReference type="InterPro" id="IPR057666">
    <property type="entry name" value="DrpA_SLOG"/>
</dbReference>
<dbReference type="Proteomes" id="UP000700212">
    <property type="component" value="Unassembled WGS sequence"/>
</dbReference>
<feature type="domain" description="Smf/DprA SLOG" evidence="2">
    <location>
        <begin position="85"/>
        <end position="287"/>
    </location>
</feature>
<evidence type="ECO:0000313" key="4">
    <source>
        <dbReference type="Proteomes" id="UP000700212"/>
    </source>
</evidence>
<dbReference type="Gene3D" id="3.40.50.450">
    <property type="match status" value="1"/>
</dbReference>
<dbReference type="EMBL" id="DYTV01000053">
    <property type="protein sequence ID" value="HJH10909.1"/>
    <property type="molecule type" value="Genomic_DNA"/>
</dbReference>
<reference evidence="3" key="1">
    <citation type="journal article" date="2021" name="PeerJ">
        <title>Extensive microbial diversity within the chicken gut microbiome revealed by metagenomics and culture.</title>
        <authorList>
            <person name="Gilroy R."/>
            <person name="Ravi A."/>
            <person name="Getino M."/>
            <person name="Pursley I."/>
            <person name="Horton D.L."/>
            <person name="Alikhan N.F."/>
            <person name="Baker D."/>
            <person name="Gharbi K."/>
            <person name="Hall N."/>
            <person name="Watson M."/>
            <person name="Adriaenssens E.M."/>
            <person name="Foster-Nyarko E."/>
            <person name="Jarju S."/>
            <person name="Secka A."/>
            <person name="Antonio M."/>
            <person name="Oren A."/>
            <person name="Chaudhuri R.R."/>
            <person name="La Ragione R."/>
            <person name="Hildebrand F."/>
            <person name="Pallen M.J."/>
        </authorList>
    </citation>
    <scope>NUCLEOTIDE SEQUENCE</scope>
    <source>
        <strain evidence="3">CHK160-4876</strain>
    </source>
</reference>
<dbReference type="Pfam" id="PF02481">
    <property type="entry name" value="DNA_processg_A"/>
    <property type="match status" value="1"/>
</dbReference>
<protein>
    <submittedName>
        <fullName evidence="3">DNA-processing protein DprA</fullName>
    </submittedName>
</protein>
<comment type="similarity">
    <text evidence="1">Belongs to the DprA/Smf family.</text>
</comment>
<organism evidence="3 4">
    <name type="scientific">Metalysinibacillus jejuensis</name>
    <dbReference type="NCBI Taxonomy" id="914327"/>
    <lineage>
        <taxon>Bacteria</taxon>
        <taxon>Bacillati</taxon>
        <taxon>Bacillota</taxon>
        <taxon>Bacilli</taxon>
        <taxon>Bacillales</taxon>
        <taxon>Caryophanaceae</taxon>
        <taxon>Metalysinibacillus</taxon>
    </lineage>
</organism>
<proteinExistence type="inferred from homology"/>
<dbReference type="PANTHER" id="PTHR43022">
    <property type="entry name" value="PROTEIN SMF"/>
    <property type="match status" value="1"/>
</dbReference>
<comment type="caution">
    <text evidence="3">The sequence shown here is derived from an EMBL/GenBank/DDBJ whole genome shotgun (WGS) entry which is preliminary data.</text>
</comment>
<evidence type="ECO:0000259" key="2">
    <source>
        <dbReference type="Pfam" id="PF02481"/>
    </source>
</evidence>
<dbReference type="NCBIfam" id="TIGR00732">
    <property type="entry name" value="dprA"/>
    <property type="match status" value="1"/>
</dbReference>